<evidence type="ECO:0000313" key="3">
    <source>
        <dbReference type="Proteomes" id="UP001207742"/>
    </source>
</evidence>
<reference evidence="2 3" key="1">
    <citation type="submission" date="2022-10" db="EMBL/GenBank/DDBJ databases">
        <title>Chitinophaga nivalis PC15 sp. nov., isolated from Pyeongchang county, South Korea.</title>
        <authorList>
            <person name="Trinh H.N."/>
        </authorList>
    </citation>
    <scope>NUCLEOTIDE SEQUENCE [LARGE SCALE GENOMIC DNA]</scope>
    <source>
        <strain evidence="2 3">PC14</strain>
    </source>
</reference>
<dbReference type="Pfam" id="PF13788">
    <property type="entry name" value="DUF4180"/>
    <property type="match status" value="1"/>
</dbReference>
<dbReference type="Proteomes" id="UP001207742">
    <property type="component" value="Unassembled WGS sequence"/>
</dbReference>
<protein>
    <submittedName>
        <fullName evidence="2">DUF4180 domain-containing protein</fullName>
    </submittedName>
</protein>
<dbReference type="RefSeq" id="WP_264731966.1">
    <property type="nucleotide sequence ID" value="NZ_JAPDNR010000001.1"/>
</dbReference>
<dbReference type="EMBL" id="JAPDNS010000002">
    <property type="protein sequence ID" value="MCW3485491.1"/>
    <property type="molecule type" value="Genomic_DNA"/>
</dbReference>
<keyword evidence="3" id="KW-1185">Reference proteome</keyword>
<organism evidence="2 3">
    <name type="scientific">Chitinophaga nivalis</name>
    <dbReference type="NCBI Taxonomy" id="2991709"/>
    <lineage>
        <taxon>Bacteria</taxon>
        <taxon>Pseudomonadati</taxon>
        <taxon>Bacteroidota</taxon>
        <taxon>Chitinophagia</taxon>
        <taxon>Chitinophagales</taxon>
        <taxon>Chitinophagaceae</taxon>
        <taxon>Chitinophaga</taxon>
    </lineage>
</organism>
<sequence>MNIVAHQTGNSQAAEVVAEGILIHNPDDALQVMMDLAYQDFDKIILHEENIIPDFFDLKTGVAGEILQKVSNYKLRLVIIGEFAKYPGKSLRDFIYESNKGKQVNFLDSLTQAIERLSK</sequence>
<dbReference type="InterPro" id="IPR025438">
    <property type="entry name" value="DUF4180"/>
</dbReference>
<proteinExistence type="predicted"/>
<evidence type="ECO:0000313" key="2">
    <source>
        <dbReference type="EMBL" id="MCW3485491.1"/>
    </source>
</evidence>
<comment type="caution">
    <text evidence="2">The sequence shown here is derived from an EMBL/GenBank/DDBJ whole genome shotgun (WGS) entry which is preliminary data.</text>
</comment>
<gene>
    <name evidence="2" type="ORF">OL497_16395</name>
</gene>
<feature type="domain" description="DUF4180" evidence="1">
    <location>
        <begin position="10"/>
        <end position="117"/>
    </location>
</feature>
<accession>A0ABT3INE4</accession>
<evidence type="ECO:0000259" key="1">
    <source>
        <dbReference type="Pfam" id="PF13788"/>
    </source>
</evidence>
<name>A0ABT3INE4_9BACT</name>